<name>A0ABU6ZJQ3_9FABA</name>
<evidence type="ECO:0000313" key="3">
    <source>
        <dbReference type="Proteomes" id="UP001341840"/>
    </source>
</evidence>
<evidence type="ECO:0000313" key="2">
    <source>
        <dbReference type="EMBL" id="MED6222176.1"/>
    </source>
</evidence>
<feature type="region of interest" description="Disordered" evidence="1">
    <location>
        <begin position="230"/>
        <end position="255"/>
    </location>
</feature>
<proteinExistence type="predicted"/>
<comment type="caution">
    <text evidence="2">The sequence shown here is derived from an EMBL/GenBank/DDBJ whole genome shotgun (WGS) entry which is preliminary data.</text>
</comment>
<keyword evidence="3" id="KW-1185">Reference proteome</keyword>
<dbReference type="Proteomes" id="UP001341840">
    <property type="component" value="Unassembled WGS sequence"/>
</dbReference>
<dbReference type="EMBL" id="JASCZI010272426">
    <property type="protein sequence ID" value="MED6222176.1"/>
    <property type="molecule type" value="Genomic_DNA"/>
</dbReference>
<feature type="compositionally biased region" description="Polar residues" evidence="1">
    <location>
        <begin position="109"/>
        <end position="125"/>
    </location>
</feature>
<feature type="region of interest" description="Disordered" evidence="1">
    <location>
        <begin position="101"/>
        <end position="131"/>
    </location>
</feature>
<organism evidence="2 3">
    <name type="scientific">Stylosanthes scabra</name>
    <dbReference type="NCBI Taxonomy" id="79078"/>
    <lineage>
        <taxon>Eukaryota</taxon>
        <taxon>Viridiplantae</taxon>
        <taxon>Streptophyta</taxon>
        <taxon>Embryophyta</taxon>
        <taxon>Tracheophyta</taxon>
        <taxon>Spermatophyta</taxon>
        <taxon>Magnoliopsida</taxon>
        <taxon>eudicotyledons</taxon>
        <taxon>Gunneridae</taxon>
        <taxon>Pentapetalae</taxon>
        <taxon>rosids</taxon>
        <taxon>fabids</taxon>
        <taxon>Fabales</taxon>
        <taxon>Fabaceae</taxon>
        <taxon>Papilionoideae</taxon>
        <taxon>50 kb inversion clade</taxon>
        <taxon>dalbergioids sensu lato</taxon>
        <taxon>Dalbergieae</taxon>
        <taxon>Pterocarpus clade</taxon>
        <taxon>Stylosanthes</taxon>
    </lineage>
</organism>
<feature type="compositionally biased region" description="Polar residues" evidence="1">
    <location>
        <begin position="240"/>
        <end position="249"/>
    </location>
</feature>
<evidence type="ECO:0000256" key="1">
    <source>
        <dbReference type="SAM" id="MobiDB-lite"/>
    </source>
</evidence>
<reference evidence="2 3" key="1">
    <citation type="journal article" date="2023" name="Plants (Basel)">
        <title>Bridging the Gap: Combining Genomics and Transcriptomics Approaches to Understand Stylosanthes scabra, an Orphan Legume from the Brazilian Caatinga.</title>
        <authorList>
            <person name="Ferreira-Neto J.R.C."/>
            <person name="da Silva M.D."/>
            <person name="Binneck E."/>
            <person name="de Melo N.F."/>
            <person name="da Silva R.H."/>
            <person name="de Melo A.L.T.M."/>
            <person name="Pandolfi V."/>
            <person name="Bustamante F.O."/>
            <person name="Brasileiro-Vidal A.C."/>
            <person name="Benko-Iseppon A.M."/>
        </authorList>
    </citation>
    <scope>NUCLEOTIDE SEQUENCE [LARGE SCALE GENOMIC DNA]</scope>
    <source>
        <tissue evidence="2">Leaves</tissue>
    </source>
</reference>
<protein>
    <submittedName>
        <fullName evidence="2">Uncharacterized protein</fullName>
    </submittedName>
</protein>
<sequence>MPIGEGSIQMEVGKLPLNNVQLKDNKQKCYRALCAELRTYQWPRGPLCVFKHAETRFQPFILHFPPSETTILSSPNPSTQSPLSLIFIIIIVHHHQHQIASKGKGVARQPSSRTRGTSFRRQTSQEAKRFETPTHVERGQMLSERKVMHERTINFRGKQDTVREQIFARGWQFMYDPVVLINVSLVCEFYENYDQKNQREVYISGRKIPCYLRDIEGVLHIPRLEGKSEHKALGEKHNASHWQGWSNTARHTRQN</sequence>
<accession>A0ABU6ZJQ3</accession>
<gene>
    <name evidence="2" type="ORF">PIB30_061824</name>
</gene>